<dbReference type="EMBL" id="BMAW01108376">
    <property type="protein sequence ID" value="GFT33617.1"/>
    <property type="molecule type" value="Genomic_DNA"/>
</dbReference>
<reference evidence="1" key="1">
    <citation type="submission" date="2020-08" db="EMBL/GenBank/DDBJ databases">
        <title>Multicomponent nature underlies the extraordinary mechanical properties of spider dragline silk.</title>
        <authorList>
            <person name="Kono N."/>
            <person name="Nakamura H."/>
            <person name="Mori M."/>
            <person name="Yoshida Y."/>
            <person name="Ohtoshi R."/>
            <person name="Malay A.D."/>
            <person name="Moran D.A.P."/>
            <person name="Tomita M."/>
            <person name="Numata K."/>
            <person name="Arakawa K."/>
        </authorList>
    </citation>
    <scope>NUCLEOTIDE SEQUENCE</scope>
</reference>
<evidence type="ECO:0000313" key="1">
    <source>
        <dbReference type="EMBL" id="GFT33617.1"/>
    </source>
</evidence>
<comment type="caution">
    <text evidence="1">The sequence shown here is derived from an EMBL/GenBank/DDBJ whole genome shotgun (WGS) entry which is preliminary data.</text>
</comment>
<dbReference type="AlphaFoldDB" id="A0A8X6NVK1"/>
<keyword evidence="2" id="KW-1185">Reference proteome</keyword>
<organism evidence="1 2">
    <name type="scientific">Nephila pilipes</name>
    <name type="common">Giant wood spider</name>
    <name type="synonym">Nephila maculata</name>
    <dbReference type="NCBI Taxonomy" id="299642"/>
    <lineage>
        <taxon>Eukaryota</taxon>
        <taxon>Metazoa</taxon>
        <taxon>Ecdysozoa</taxon>
        <taxon>Arthropoda</taxon>
        <taxon>Chelicerata</taxon>
        <taxon>Arachnida</taxon>
        <taxon>Araneae</taxon>
        <taxon>Araneomorphae</taxon>
        <taxon>Entelegynae</taxon>
        <taxon>Araneoidea</taxon>
        <taxon>Nephilidae</taxon>
        <taxon>Nephila</taxon>
    </lineage>
</organism>
<proteinExistence type="predicted"/>
<dbReference type="Proteomes" id="UP000887013">
    <property type="component" value="Unassembled WGS sequence"/>
</dbReference>
<gene>
    <name evidence="1" type="ORF">NPIL_36761</name>
</gene>
<accession>A0A8X6NVK1</accession>
<sequence>MSKVPNEIKFCSKIEVSALHNHTEVFICAVILNCNAFFRRMEDLEGKTSKPSETIAGLLSNYDELSIFPNQVGLESIFISELAFDNSRTLAHEDFRIDKGK</sequence>
<name>A0A8X6NVK1_NEPPI</name>
<evidence type="ECO:0000313" key="2">
    <source>
        <dbReference type="Proteomes" id="UP000887013"/>
    </source>
</evidence>
<protein>
    <submittedName>
        <fullName evidence="1">Uncharacterized protein</fullName>
    </submittedName>
</protein>